<evidence type="ECO:0000313" key="2">
    <source>
        <dbReference type="Proteomes" id="UP000486602"/>
    </source>
</evidence>
<reference evidence="1 2" key="1">
    <citation type="submission" date="2020-02" db="EMBL/GenBank/DDBJ databases">
        <title>Out from the shadows clarifying the taxonomy of the family Cryomorphaceae and related taxa by utilizing the GTDB taxonomic framework.</title>
        <authorList>
            <person name="Bowman J.P."/>
        </authorList>
    </citation>
    <scope>NUCLEOTIDE SEQUENCE [LARGE SCALE GENOMIC DNA]</scope>
    <source>
        <strain evidence="1 2">QSSC 1-22</strain>
    </source>
</reference>
<proteinExistence type="predicted"/>
<dbReference type="RefSeq" id="WP_163286479.1">
    <property type="nucleotide sequence ID" value="NZ_JAAGVY010000039.1"/>
</dbReference>
<dbReference type="Proteomes" id="UP000486602">
    <property type="component" value="Unassembled WGS sequence"/>
</dbReference>
<gene>
    <name evidence="1" type="ORF">G3O08_16230</name>
</gene>
<organism evidence="1 2">
    <name type="scientific">Cryomorpha ignava</name>
    <dbReference type="NCBI Taxonomy" id="101383"/>
    <lineage>
        <taxon>Bacteria</taxon>
        <taxon>Pseudomonadati</taxon>
        <taxon>Bacteroidota</taxon>
        <taxon>Flavobacteriia</taxon>
        <taxon>Flavobacteriales</taxon>
        <taxon>Cryomorphaceae</taxon>
        <taxon>Cryomorpha</taxon>
    </lineage>
</organism>
<comment type="caution">
    <text evidence="1">The sequence shown here is derived from an EMBL/GenBank/DDBJ whole genome shotgun (WGS) entry which is preliminary data.</text>
</comment>
<protein>
    <recommendedName>
        <fullName evidence="3">RHS repeat protein</fullName>
    </recommendedName>
</protein>
<sequence>MKKGSILCILFLSFGIVSFAQSKKKLRTYGITKKIETLIKYEGGVASESYISETESYNSDGEWIERLDFQKSGDIKKREIRRYENGILVEELKDEPQEKEWIEKTPAYKHHVYVFEKDILMEDSELNRKGEVKEKKVYEYNKYGDEMAETTTDKNGELVQTETYSYDNKGFKKEKRTVNAAGELIEIKTYSYE</sequence>
<dbReference type="AlphaFoldDB" id="A0A7K3WTN1"/>
<accession>A0A7K3WTN1</accession>
<keyword evidence="2" id="KW-1185">Reference proteome</keyword>
<name>A0A7K3WTN1_9FLAO</name>
<evidence type="ECO:0008006" key="3">
    <source>
        <dbReference type="Google" id="ProtNLM"/>
    </source>
</evidence>
<dbReference type="EMBL" id="JAAGVY010000039">
    <property type="protein sequence ID" value="NEN25049.1"/>
    <property type="molecule type" value="Genomic_DNA"/>
</dbReference>
<evidence type="ECO:0000313" key="1">
    <source>
        <dbReference type="EMBL" id="NEN25049.1"/>
    </source>
</evidence>